<proteinExistence type="predicted"/>
<feature type="non-terminal residue" evidence="1">
    <location>
        <position position="124"/>
    </location>
</feature>
<gene>
    <name evidence="1" type="ORF">S06H3_24579</name>
</gene>
<organism evidence="1">
    <name type="scientific">marine sediment metagenome</name>
    <dbReference type="NCBI Taxonomy" id="412755"/>
    <lineage>
        <taxon>unclassified sequences</taxon>
        <taxon>metagenomes</taxon>
        <taxon>ecological metagenomes</taxon>
    </lineage>
</organism>
<dbReference type="AlphaFoldDB" id="X1M2Y1"/>
<sequence length="124" mass="13199">VQKTAVTATLKDEFIRSIPAVRGSLDTTFYMAPGASNRAFSGGTARDNAVLLDGMSVSHPRSGYIVCSYGLDLIEEISLKTGALPAEHGDARGAVINAVSKSGGNEFHGRLSFYYRNLSLQSDN</sequence>
<reference evidence="1" key="1">
    <citation type="journal article" date="2014" name="Front. Microbiol.">
        <title>High frequency of phylogenetically diverse reductive dehalogenase-homologous genes in deep subseafloor sedimentary metagenomes.</title>
        <authorList>
            <person name="Kawai M."/>
            <person name="Futagami T."/>
            <person name="Toyoda A."/>
            <person name="Takaki Y."/>
            <person name="Nishi S."/>
            <person name="Hori S."/>
            <person name="Arai W."/>
            <person name="Tsubouchi T."/>
            <person name="Morono Y."/>
            <person name="Uchiyama I."/>
            <person name="Ito T."/>
            <person name="Fujiyama A."/>
            <person name="Inagaki F."/>
            <person name="Takami H."/>
        </authorList>
    </citation>
    <scope>NUCLEOTIDE SEQUENCE</scope>
    <source>
        <strain evidence="1">Expedition CK06-06</strain>
    </source>
</reference>
<dbReference type="EMBL" id="BARV01013740">
    <property type="protein sequence ID" value="GAI25718.1"/>
    <property type="molecule type" value="Genomic_DNA"/>
</dbReference>
<dbReference type="SUPFAM" id="SSF56935">
    <property type="entry name" value="Porins"/>
    <property type="match status" value="1"/>
</dbReference>
<protein>
    <recommendedName>
        <fullName evidence="2">TonB-dependent receptor plug domain-containing protein</fullName>
    </recommendedName>
</protein>
<feature type="non-terminal residue" evidence="1">
    <location>
        <position position="1"/>
    </location>
</feature>
<evidence type="ECO:0008006" key="2">
    <source>
        <dbReference type="Google" id="ProtNLM"/>
    </source>
</evidence>
<name>X1M2Y1_9ZZZZ</name>
<comment type="caution">
    <text evidence="1">The sequence shown here is derived from an EMBL/GenBank/DDBJ whole genome shotgun (WGS) entry which is preliminary data.</text>
</comment>
<dbReference type="InterPro" id="IPR039426">
    <property type="entry name" value="TonB-dep_rcpt-like"/>
</dbReference>
<evidence type="ECO:0000313" key="1">
    <source>
        <dbReference type="EMBL" id="GAI25718.1"/>
    </source>
</evidence>
<accession>X1M2Y1</accession>
<dbReference type="PROSITE" id="PS52016">
    <property type="entry name" value="TONB_DEPENDENT_REC_3"/>
    <property type="match status" value="1"/>
</dbReference>